<dbReference type="PANTHER" id="PTHR33376">
    <property type="match status" value="1"/>
</dbReference>
<dbReference type="InterPro" id="IPR038404">
    <property type="entry name" value="TRAP_DctP_sf"/>
</dbReference>
<gene>
    <name evidence="7" type="ORF">GSH16_13550</name>
</gene>
<feature type="signal peptide" evidence="6">
    <location>
        <begin position="1"/>
        <end position="33"/>
    </location>
</feature>
<dbReference type="PIRSF" id="PIRSF006470">
    <property type="entry name" value="DctB"/>
    <property type="match status" value="1"/>
</dbReference>
<dbReference type="PANTHER" id="PTHR33376:SF7">
    <property type="entry name" value="C4-DICARBOXYLATE-BINDING PROTEIN DCTB"/>
    <property type="match status" value="1"/>
</dbReference>
<evidence type="ECO:0000313" key="8">
    <source>
        <dbReference type="Proteomes" id="UP000436016"/>
    </source>
</evidence>
<keyword evidence="8" id="KW-1185">Reference proteome</keyword>
<evidence type="ECO:0000256" key="3">
    <source>
        <dbReference type="ARBA" id="ARBA00022448"/>
    </source>
</evidence>
<dbReference type="RefSeq" id="WP_160856000.1">
    <property type="nucleotide sequence ID" value="NZ_WUWG01000006.1"/>
</dbReference>
<dbReference type="Pfam" id="PF03480">
    <property type="entry name" value="DctP"/>
    <property type="match status" value="1"/>
</dbReference>
<reference evidence="7 8" key="1">
    <citation type="submission" date="2019-12" db="EMBL/GenBank/DDBJ databases">
        <title>Strain KN286 was isolated from seawater, which was collected from Caroline Seamount in the tropical western Pacific.</title>
        <authorList>
            <person name="Wang Q."/>
        </authorList>
    </citation>
    <scope>NUCLEOTIDE SEQUENCE [LARGE SCALE GENOMIC DNA]</scope>
    <source>
        <strain evidence="7 8">KN286</strain>
    </source>
</reference>
<dbReference type="GO" id="GO:0030288">
    <property type="term" value="C:outer membrane-bounded periplasmic space"/>
    <property type="evidence" value="ECO:0007669"/>
    <property type="project" value="InterPro"/>
</dbReference>
<evidence type="ECO:0000256" key="1">
    <source>
        <dbReference type="ARBA" id="ARBA00004418"/>
    </source>
</evidence>
<evidence type="ECO:0000313" key="7">
    <source>
        <dbReference type="EMBL" id="MXU66471.1"/>
    </source>
</evidence>
<proteinExistence type="inferred from homology"/>
<dbReference type="GO" id="GO:0055085">
    <property type="term" value="P:transmembrane transport"/>
    <property type="evidence" value="ECO:0007669"/>
    <property type="project" value="InterPro"/>
</dbReference>
<evidence type="ECO:0000256" key="4">
    <source>
        <dbReference type="ARBA" id="ARBA00022729"/>
    </source>
</evidence>
<keyword evidence="3" id="KW-0813">Transport</keyword>
<feature type="chain" id="PRO_5025643772" evidence="6">
    <location>
        <begin position="34"/>
        <end position="347"/>
    </location>
</feature>
<dbReference type="GO" id="GO:0015740">
    <property type="term" value="P:C4-dicarboxylate transport"/>
    <property type="evidence" value="ECO:0007669"/>
    <property type="project" value="TreeGrafter"/>
</dbReference>
<name>A0A6B0U6H9_9RHOB</name>
<sequence length="347" mass="38118">MNNHLAKVSGLRSGLAALAVAAGMILSPSLAAAKCDAGEKILKFSLVTAIDGHPKGEAAKAFAERVNREFQGSYCLEIYGNSELYDDDVVFDALLSGDVHFAAPSLSKFGKYTKKLQLFDLPFLFDSPLHVMEFLSTPDALALKNSINTSGFQGLEFWANGMLQMSGARPLRVPADAAGLTFRIQPSAVTDATFRALGAETKTLAFSKVYDALASGEVNAQYNTWSNIQTKGFYLEQAAVTETNFAYLGYMVVTSSAFLDGLDQATRDKFLGLLKLTTHERNRFAFEINQIRRQDIIDDDGIIIRLNEEELQLWRDAFAPVWDQFRDEIGRDLVAAAVKANAEAKPF</sequence>
<dbReference type="Proteomes" id="UP000436016">
    <property type="component" value="Unassembled WGS sequence"/>
</dbReference>
<dbReference type="Gene3D" id="3.40.190.170">
    <property type="entry name" value="Bacterial extracellular solute-binding protein, family 7"/>
    <property type="match status" value="1"/>
</dbReference>
<dbReference type="NCBIfam" id="TIGR00787">
    <property type="entry name" value="dctP"/>
    <property type="match status" value="1"/>
</dbReference>
<evidence type="ECO:0000256" key="5">
    <source>
        <dbReference type="ARBA" id="ARBA00022764"/>
    </source>
</evidence>
<dbReference type="EMBL" id="WUWG01000006">
    <property type="protein sequence ID" value="MXU66471.1"/>
    <property type="molecule type" value="Genomic_DNA"/>
</dbReference>
<dbReference type="InterPro" id="IPR018389">
    <property type="entry name" value="DctP_fam"/>
</dbReference>
<comment type="caution">
    <text evidence="7">The sequence shown here is derived from an EMBL/GenBank/DDBJ whole genome shotgun (WGS) entry which is preliminary data.</text>
</comment>
<comment type="subcellular location">
    <subcellularLocation>
        <location evidence="1">Periplasm</location>
    </subcellularLocation>
</comment>
<dbReference type="InterPro" id="IPR004682">
    <property type="entry name" value="TRAP_DctP"/>
</dbReference>
<evidence type="ECO:0000256" key="6">
    <source>
        <dbReference type="SAM" id="SignalP"/>
    </source>
</evidence>
<comment type="similarity">
    <text evidence="2">Belongs to the bacterial solute-binding protein 7 family.</text>
</comment>
<protein>
    <submittedName>
        <fullName evidence="7">DctP family TRAP transporter solute-binding subunit</fullName>
    </submittedName>
</protein>
<organism evidence="7 8">
    <name type="scientific">Oceanomicrobium pacificus</name>
    <dbReference type="NCBI Taxonomy" id="2692916"/>
    <lineage>
        <taxon>Bacteria</taxon>
        <taxon>Pseudomonadati</taxon>
        <taxon>Pseudomonadota</taxon>
        <taxon>Alphaproteobacteria</taxon>
        <taxon>Rhodobacterales</taxon>
        <taxon>Paracoccaceae</taxon>
        <taxon>Oceanomicrobium</taxon>
    </lineage>
</organism>
<dbReference type="NCBIfam" id="NF037995">
    <property type="entry name" value="TRAP_S1"/>
    <property type="match status" value="1"/>
</dbReference>
<dbReference type="AlphaFoldDB" id="A0A6B0U6H9"/>
<keyword evidence="4 6" id="KW-0732">Signal</keyword>
<accession>A0A6B0U6H9</accession>
<evidence type="ECO:0000256" key="2">
    <source>
        <dbReference type="ARBA" id="ARBA00009023"/>
    </source>
</evidence>
<keyword evidence="5" id="KW-0574">Periplasm</keyword>